<proteinExistence type="predicted"/>
<keyword evidence="2" id="KW-1185">Reference proteome</keyword>
<dbReference type="Proteomes" id="UP000255177">
    <property type="component" value="Unassembled WGS sequence"/>
</dbReference>
<gene>
    <name evidence="1" type="ORF">CCOS864_03562</name>
</gene>
<accession>A0A380T3K1</accession>
<sequence>MLEEFIEDEFDIDESMRELDALDTEIQKLLRLEEIQSAAYDKAFAWWDVVGGLPSIFERYKSSIASLEKMFPLLSDNPEDRFSRGTLLVGLVSAYEGLIHDFLLLCCQSYALATKAASNLNNLEPYDRTYLGLKVDCSRDELIMKLKKKTFHDPMQVTRLCNVLFELPLPGAHDKEVSYYKALLKARNSYTHNGGYENGKEFKISMKTLRFSFKYFHMLADSYEQYVAEQAITAADEADKT</sequence>
<protein>
    <recommendedName>
        <fullName evidence="3">RiboL-PSP-HEPN domain-containing protein</fullName>
    </recommendedName>
</protein>
<organism evidence="1 2">
    <name type="scientific">Pseudomonas wadenswilerensis</name>
    <dbReference type="NCBI Taxonomy" id="1785161"/>
    <lineage>
        <taxon>Bacteria</taxon>
        <taxon>Pseudomonadati</taxon>
        <taxon>Pseudomonadota</taxon>
        <taxon>Gammaproteobacteria</taxon>
        <taxon>Pseudomonadales</taxon>
        <taxon>Pseudomonadaceae</taxon>
        <taxon>Pseudomonas</taxon>
    </lineage>
</organism>
<evidence type="ECO:0008006" key="3">
    <source>
        <dbReference type="Google" id="ProtNLM"/>
    </source>
</evidence>
<name>A0A380T3K1_9PSED</name>
<evidence type="ECO:0000313" key="2">
    <source>
        <dbReference type="Proteomes" id="UP000255177"/>
    </source>
</evidence>
<dbReference type="RefSeq" id="WP_115087721.1">
    <property type="nucleotide sequence ID" value="NZ_CBCSFG010000020.1"/>
</dbReference>
<dbReference type="EMBL" id="UIDD01000009">
    <property type="protein sequence ID" value="SUQ64108.1"/>
    <property type="molecule type" value="Genomic_DNA"/>
</dbReference>
<reference evidence="2" key="1">
    <citation type="submission" date="2018-07" db="EMBL/GenBank/DDBJ databases">
        <authorList>
            <person name="Blom J."/>
        </authorList>
    </citation>
    <scope>NUCLEOTIDE SEQUENCE [LARGE SCALE GENOMIC DNA]</scope>
    <source>
        <strain evidence="2">CCOS 864</strain>
    </source>
</reference>
<dbReference type="AlphaFoldDB" id="A0A380T3K1"/>
<evidence type="ECO:0000313" key="1">
    <source>
        <dbReference type="EMBL" id="SUQ64108.1"/>
    </source>
</evidence>